<proteinExistence type="predicted"/>
<gene>
    <name evidence="1" type="ORF">Tco_0989486</name>
</gene>
<reference evidence="1" key="2">
    <citation type="submission" date="2022-01" db="EMBL/GenBank/DDBJ databases">
        <authorList>
            <person name="Yamashiro T."/>
            <person name="Shiraishi A."/>
            <person name="Satake H."/>
            <person name="Nakayama K."/>
        </authorList>
    </citation>
    <scope>NUCLEOTIDE SEQUENCE</scope>
</reference>
<name>A0ABQ5EVA1_9ASTR</name>
<dbReference type="EMBL" id="BQNB010016671">
    <property type="protein sequence ID" value="GJT54432.1"/>
    <property type="molecule type" value="Genomic_DNA"/>
</dbReference>
<reference evidence="1" key="1">
    <citation type="journal article" date="2022" name="Int. J. Mol. Sci.">
        <title>Draft Genome of Tanacetum Coccineum: Genomic Comparison of Closely Related Tanacetum-Family Plants.</title>
        <authorList>
            <person name="Yamashiro T."/>
            <person name="Shiraishi A."/>
            <person name="Nakayama K."/>
            <person name="Satake H."/>
        </authorList>
    </citation>
    <scope>NUCLEOTIDE SEQUENCE</scope>
</reference>
<sequence>MVATQRLSWRQRLVEVVSAIAAMVTRWIVQTVRGDGVTGLKRHRPDLSSDGIRKLMTASERSQPKETLEDLAS</sequence>
<comment type="caution">
    <text evidence="1">The sequence shown here is derived from an EMBL/GenBank/DDBJ whole genome shotgun (WGS) entry which is preliminary data.</text>
</comment>
<dbReference type="Proteomes" id="UP001151760">
    <property type="component" value="Unassembled WGS sequence"/>
</dbReference>
<organism evidence="1 2">
    <name type="scientific">Tanacetum coccineum</name>
    <dbReference type="NCBI Taxonomy" id="301880"/>
    <lineage>
        <taxon>Eukaryota</taxon>
        <taxon>Viridiplantae</taxon>
        <taxon>Streptophyta</taxon>
        <taxon>Embryophyta</taxon>
        <taxon>Tracheophyta</taxon>
        <taxon>Spermatophyta</taxon>
        <taxon>Magnoliopsida</taxon>
        <taxon>eudicotyledons</taxon>
        <taxon>Gunneridae</taxon>
        <taxon>Pentapetalae</taxon>
        <taxon>asterids</taxon>
        <taxon>campanulids</taxon>
        <taxon>Asterales</taxon>
        <taxon>Asteraceae</taxon>
        <taxon>Asteroideae</taxon>
        <taxon>Anthemideae</taxon>
        <taxon>Anthemidinae</taxon>
        <taxon>Tanacetum</taxon>
    </lineage>
</organism>
<protein>
    <submittedName>
        <fullName evidence="1">Uncharacterized protein</fullName>
    </submittedName>
</protein>
<evidence type="ECO:0000313" key="2">
    <source>
        <dbReference type="Proteomes" id="UP001151760"/>
    </source>
</evidence>
<evidence type="ECO:0000313" key="1">
    <source>
        <dbReference type="EMBL" id="GJT54432.1"/>
    </source>
</evidence>
<keyword evidence="2" id="KW-1185">Reference proteome</keyword>
<accession>A0ABQ5EVA1</accession>